<keyword evidence="3 6" id="KW-0812">Transmembrane</keyword>
<feature type="transmembrane region" description="Helical" evidence="6">
    <location>
        <begin position="111"/>
        <end position="128"/>
    </location>
</feature>
<dbReference type="PANTHER" id="PTHR30561:SF9">
    <property type="entry name" value="4-AMINO-4-DEOXY-L-ARABINOSE-PHOSPHOUNDECAPRENOL FLIPPASE SUBUNIT ARNF-RELATED"/>
    <property type="match status" value="1"/>
</dbReference>
<name>A0A7X1KNW9_9SPHN</name>
<dbReference type="GO" id="GO:0005886">
    <property type="term" value="C:plasma membrane"/>
    <property type="evidence" value="ECO:0007669"/>
    <property type="project" value="UniProtKB-SubCell"/>
</dbReference>
<reference evidence="7 8" key="1">
    <citation type="submission" date="2020-08" db="EMBL/GenBank/DDBJ databases">
        <title>The genome sequence of type strain Novosphingobium piscinae KCTC 42194.</title>
        <authorList>
            <person name="Liu Y."/>
        </authorList>
    </citation>
    <scope>NUCLEOTIDE SEQUENCE [LARGE SCALE GENOMIC DNA]</scope>
    <source>
        <strain evidence="7 8">KCTC 42194</strain>
    </source>
</reference>
<dbReference type="InterPro" id="IPR037185">
    <property type="entry name" value="EmrE-like"/>
</dbReference>
<evidence type="ECO:0000256" key="5">
    <source>
        <dbReference type="ARBA" id="ARBA00023136"/>
    </source>
</evidence>
<evidence type="ECO:0000256" key="4">
    <source>
        <dbReference type="ARBA" id="ARBA00022989"/>
    </source>
</evidence>
<feature type="transmembrane region" description="Helical" evidence="6">
    <location>
        <begin position="85"/>
        <end position="105"/>
    </location>
</feature>
<keyword evidence="5 6" id="KW-0472">Membrane</keyword>
<gene>
    <name evidence="7" type="ORF">H7F53_03080</name>
</gene>
<keyword evidence="8" id="KW-1185">Reference proteome</keyword>
<dbReference type="PANTHER" id="PTHR30561">
    <property type="entry name" value="SMR FAMILY PROTON-DEPENDENT DRUG EFFLUX TRANSPORTER SUGE"/>
    <property type="match status" value="1"/>
</dbReference>
<dbReference type="AlphaFoldDB" id="A0A7X1KNW9"/>
<comment type="subcellular location">
    <subcellularLocation>
        <location evidence="1">Cell membrane</location>
        <topology evidence="1">Multi-pass membrane protein</topology>
    </subcellularLocation>
</comment>
<comment type="caution">
    <text evidence="7">The sequence shown here is derived from an EMBL/GenBank/DDBJ whole genome shotgun (WGS) entry which is preliminary data.</text>
</comment>
<keyword evidence="4 6" id="KW-1133">Transmembrane helix</keyword>
<dbReference type="GO" id="GO:0022857">
    <property type="term" value="F:transmembrane transporter activity"/>
    <property type="evidence" value="ECO:0007669"/>
    <property type="project" value="InterPro"/>
</dbReference>
<organism evidence="7 8">
    <name type="scientific">Novosphingobium piscinae</name>
    <dbReference type="NCBI Taxonomy" id="1507448"/>
    <lineage>
        <taxon>Bacteria</taxon>
        <taxon>Pseudomonadati</taxon>
        <taxon>Pseudomonadota</taxon>
        <taxon>Alphaproteobacteria</taxon>
        <taxon>Sphingomonadales</taxon>
        <taxon>Sphingomonadaceae</taxon>
        <taxon>Novosphingobium</taxon>
    </lineage>
</organism>
<dbReference type="SUPFAM" id="SSF103481">
    <property type="entry name" value="Multidrug resistance efflux transporter EmrE"/>
    <property type="match status" value="1"/>
</dbReference>
<proteinExistence type="predicted"/>
<protein>
    <submittedName>
        <fullName evidence="7">EamA family transporter</fullName>
    </submittedName>
</protein>
<dbReference type="EMBL" id="JACLAX010000002">
    <property type="protein sequence ID" value="MBC2668126.1"/>
    <property type="molecule type" value="Genomic_DNA"/>
</dbReference>
<accession>A0A7X1KNW9</accession>
<feature type="transmembrane region" description="Helical" evidence="6">
    <location>
        <begin position="60"/>
        <end position="78"/>
    </location>
</feature>
<evidence type="ECO:0000313" key="8">
    <source>
        <dbReference type="Proteomes" id="UP000551327"/>
    </source>
</evidence>
<evidence type="ECO:0000256" key="2">
    <source>
        <dbReference type="ARBA" id="ARBA00022475"/>
    </source>
</evidence>
<keyword evidence="2" id="KW-1003">Cell membrane</keyword>
<evidence type="ECO:0000256" key="6">
    <source>
        <dbReference type="SAM" id="Phobius"/>
    </source>
</evidence>
<evidence type="ECO:0000256" key="3">
    <source>
        <dbReference type="ARBA" id="ARBA00022692"/>
    </source>
</evidence>
<dbReference type="InterPro" id="IPR000390">
    <property type="entry name" value="Small_drug/metabolite_transptr"/>
</dbReference>
<dbReference type="Proteomes" id="UP000551327">
    <property type="component" value="Unassembled WGS sequence"/>
</dbReference>
<sequence>MAEPSQMTRNMLAMILLCVVLTAVAQLILKAGMSSASVQKQLQSGPSVQTVWTVLFNAQVFGGLVLYGLSTCLWLVVLARVDVSLAYPFVALGFVITALCGHFVYGEAMTASRIAATALICAGVALLASS</sequence>
<evidence type="ECO:0000256" key="1">
    <source>
        <dbReference type="ARBA" id="ARBA00004651"/>
    </source>
</evidence>
<dbReference type="Gene3D" id="1.10.3730.20">
    <property type="match status" value="1"/>
</dbReference>
<evidence type="ECO:0000313" key="7">
    <source>
        <dbReference type="EMBL" id="MBC2668126.1"/>
    </source>
</evidence>